<dbReference type="GO" id="GO:0006935">
    <property type="term" value="P:chemotaxis"/>
    <property type="evidence" value="ECO:0007669"/>
    <property type="project" value="InterPro"/>
</dbReference>
<feature type="transmembrane region" description="Helical" evidence="4">
    <location>
        <begin position="192"/>
        <end position="215"/>
    </location>
</feature>
<dbReference type="EMBL" id="JAESWA010000015">
    <property type="protein sequence ID" value="MBL4930737.1"/>
    <property type="molecule type" value="Genomic_DNA"/>
</dbReference>
<feature type="transmembrane region" description="Helical" evidence="4">
    <location>
        <begin position="12"/>
        <end position="35"/>
    </location>
</feature>
<dbReference type="AlphaFoldDB" id="A0A937FEC5"/>
<evidence type="ECO:0000256" key="3">
    <source>
        <dbReference type="PROSITE-ProRule" id="PRU00284"/>
    </source>
</evidence>
<dbReference type="SUPFAM" id="SSF58104">
    <property type="entry name" value="Methyl-accepting chemotaxis protein (MCP) signaling domain"/>
    <property type="match status" value="1"/>
</dbReference>
<dbReference type="Proteomes" id="UP000623681">
    <property type="component" value="Unassembled WGS sequence"/>
</dbReference>
<keyword evidence="4" id="KW-0812">Transmembrane</keyword>
<dbReference type="CDD" id="cd06225">
    <property type="entry name" value="HAMP"/>
    <property type="match status" value="1"/>
</dbReference>
<dbReference type="SMART" id="SM00304">
    <property type="entry name" value="HAMP"/>
    <property type="match status" value="1"/>
</dbReference>
<dbReference type="GO" id="GO:0004888">
    <property type="term" value="F:transmembrane signaling receptor activity"/>
    <property type="evidence" value="ECO:0007669"/>
    <property type="project" value="InterPro"/>
</dbReference>
<dbReference type="RefSeq" id="WP_202766119.1">
    <property type="nucleotide sequence ID" value="NZ_JAESWA010000015.1"/>
</dbReference>
<evidence type="ECO:0000256" key="1">
    <source>
        <dbReference type="ARBA" id="ARBA00023224"/>
    </source>
</evidence>
<evidence type="ECO:0000313" key="8">
    <source>
        <dbReference type="Proteomes" id="UP000623681"/>
    </source>
</evidence>
<name>A0A937FEC5_9CLOT</name>
<dbReference type="Pfam" id="PF12729">
    <property type="entry name" value="4HB_MCP_1"/>
    <property type="match status" value="1"/>
</dbReference>
<keyword evidence="4" id="KW-1133">Transmembrane helix</keyword>
<organism evidence="7 8">
    <name type="scientific">Clostridium paridis</name>
    <dbReference type="NCBI Taxonomy" id="2803863"/>
    <lineage>
        <taxon>Bacteria</taxon>
        <taxon>Bacillati</taxon>
        <taxon>Bacillota</taxon>
        <taxon>Clostridia</taxon>
        <taxon>Eubacteriales</taxon>
        <taxon>Clostridiaceae</taxon>
        <taxon>Clostridium</taxon>
    </lineage>
</organism>
<dbReference type="PROSITE" id="PS50111">
    <property type="entry name" value="CHEMOTAXIS_TRANSDUC_2"/>
    <property type="match status" value="1"/>
</dbReference>
<evidence type="ECO:0000313" key="7">
    <source>
        <dbReference type="EMBL" id="MBL4930737.1"/>
    </source>
</evidence>
<dbReference type="Gene3D" id="1.10.287.950">
    <property type="entry name" value="Methyl-accepting chemotaxis protein"/>
    <property type="match status" value="1"/>
</dbReference>
<dbReference type="SMART" id="SM00283">
    <property type="entry name" value="MA"/>
    <property type="match status" value="1"/>
</dbReference>
<evidence type="ECO:0000259" key="5">
    <source>
        <dbReference type="PROSITE" id="PS50111"/>
    </source>
</evidence>
<dbReference type="PRINTS" id="PR00260">
    <property type="entry name" value="CHEMTRNSDUCR"/>
</dbReference>
<accession>A0A937FEC5</accession>
<dbReference type="Pfam" id="PF00015">
    <property type="entry name" value="MCPsignal"/>
    <property type="match status" value="1"/>
</dbReference>
<dbReference type="InterPro" id="IPR024478">
    <property type="entry name" value="HlyB_4HB_MCP"/>
</dbReference>
<comment type="similarity">
    <text evidence="2">Belongs to the methyl-accepting chemotaxis (MCP) protein family.</text>
</comment>
<evidence type="ECO:0000259" key="6">
    <source>
        <dbReference type="PROSITE" id="PS50885"/>
    </source>
</evidence>
<dbReference type="Pfam" id="PF00672">
    <property type="entry name" value="HAMP"/>
    <property type="match status" value="1"/>
</dbReference>
<comment type="caution">
    <text evidence="7">The sequence shown here is derived from an EMBL/GenBank/DDBJ whole genome shotgun (WGS) entry which is preliminary data.</text>
</comment>
<dbReference type="PANTHER" id="PTHR32089:SF112">
    <property type="entry name" value="LYSOZYME-LIKE PROTEIN-RELATED"/>
    <property type="match status" value="1"/>
</dbReference>
<dbReference type="GO" id="GO:0007165">
    <property type="term" value="P:signal transduction"/>
    <property type="evidence" value="ECO:0007669"/>
    <property type="project" value="UniProtKB-KW"/>
</dbReference>
<evidence type="ECO:0000256" key="2">
    <source>
        <dbReference type="ARBA" id="ARBA00029447"/>
    </source>
</evidence>
<gene>
    <name evidence="7" type="ORF">JK634_02885</name>
</gene>
<keyword evidence="8" id="KW-1185">Reference proteome</keyword>
<protein>
    <submittedName>
        <fullName evidence="7">Methyl-accepting chemotaxis protein</fullName>
    </submittedName>
</protein>
<sequence length="570" mass="62743">MKVIKNLSIRLKLIITFVVIVLMMLAVGIIGNYGVSTISSNADNMYNVNLRSVDTIHSIKEDVTDINVYLQNIIVYKDAAQTEDATKAIGDLDKNLRKSMDLYGKELLKNEDKEVWKSINQDYLKYANAREQVLNLTKEGDYDTATSRLEDVSDIRKQLSDNLEKIITKNQNDAKVQASSNASTKSGVIIKMYLIIGAGFIISLALATILSIYIIKVIRQGLNFAKALSEGDLTYSLEIDSKDEFGKLIGALNEARERIKFIIKKISEQTQEVSASSEELSATLEEMSSTFVNIEENTSNIVQNIQDINAVTEELSATVEEVNIGITQLSNNSTDASEQSVEIKDRSENIKERGVTSVKVADNLYEEKEKNIIKSIEDGKVVSEISVIANSIASIAEQTNLLALNAAIEAARAGEQGKGFAVVAEEVRKLAEESAGYVENIQRVIKNVQGAFDNLSANSRDVLGFIDNKVKEDYNLLVETGELYGKDATYVSNLSQNIASMSQQLNASTDEIARVVQNMAENMQNTTNRSEDILTGIDETSKAIEQVSIAAQHQAEIAEVLSALVSDFKI</sequence>
<dbReference type="GO" id="GO:0016020">
    <property type="term" value="C:membrane"/>
    <property type="evidence" value="ECO:0007669"/>
    <property type="project" value="InterPro"/>
</dbReference>
<dbReference type="PROSITE" id="PS50885">
    <property type="entry name" value="HAMP"/>
    <property type="match status" value="1"/>
</dbReference>
<evidence type="ECO:0000256" key="4">
    <source>
        <dbReference type="SAM" id="Phobius"/>
    </source>
</evidence>
<dbReference type="InterPro" id="IPR003660">
    <property type="entry name" value="HAMP_dom"/>
</dbReference>
<keyword evidence="1 3" id="KW-0807">Transducer</keyword>
<feature type="domain" description="HAMP" evidence="6">
    <location>
        <begin position="225"/>
        <end position="264"/>
    </location>
</feature>
<reference evidence="7" key="1">
    <citation type="submission" date="2021-01" db="EMBL/GenBank/DDBJ databases">
        <title>Genome public.</title>
        <authorList>
            <person name="Liu C."/>
            <person name="Sun Q."/>
        </authorList>
    </citation>
    <scope>NUCLEOTIDE SEQUENCE</scope>
    <source>
        <strain evidence="7">YIM B02565</strain>
    </source>
</reference>
<feature type="domain" description="Methyl-accepting transducer" evidence="5">
    <location>
        <begin position="283"/>
        <end position="520"/>
    </location>
</feature>
<dbReference type="PANTHER" id="PTHR32089">
    <property type="entry name" value="METHYL-ACCEPTING CHEMOTAXIS PROTEIN MCPB"/>
    <property type="match status" value="1"/>
</dbReference>
<proteinExistence type="inferred from homology"/>
<dbReference type="InterPro" id="IPR004090">
    <property type="entry name" value="Chemotax_Me-accpt_rcpt"/>
</dbReference>
<dbReference type="InterPro" id="IPR004089">
    <property type="entry name" value="MCPsignal_dom"/>
</dbReference>
<keyword evidence="4" id="KW-0472">Membrane</keyword>